<feature type="chain" id="PRO_5002680065" evidence="1">
    <location>
        <begin position="23"/>
        <end position="162"/>
    </location>
</feature>
<protein>
    <submittedName>
        <fullName evidence="2">Uncharacterized protein</fullName>
    </submittedName>
</protein>
<organism evidence="2">
    <name type="scientific">Vitis vinifera</name>
    <name type="common">Grape</name>
    <dbReference type="NCBI Taxonomy" id="29760"/>
    <lineage>
        <taxon>Eukaryota</taxon>
        <taxon>Viridiplantae</taxon>
        <taxon>Streptophyta</taxon>
        <taxon>Embryophyta</taxon>
        <taxon>Tracheophyta</taxon>
        <taxon>Spermatophyta</taxon>
        <taxon>Magnoliopsida</taxon>
        <taxon>eudicotyledons</taxon>
        <taxon>Gunneridae</taxon>
        <taxon>Pentapetalae</taxon>
        <taxon>rosids</taxon>
        <taxon>Vitales</taxon>
        <taxon>Vitaceae</taxon>
        <taxon>Viteae</taxon>
        <taxon>Vitis</taxon>
    </lineage>
</organism>
<evidence type="ECO:0000256" key="1">
    <source>
        <dbReference type="SAM" id="SignalP"/>
    </source>
</evidence>
<name>A5C9D9_VITVI</name>
<keyword evidence="1" id="KW-0732">Signal</keyword>
<sequence>MLVVGFLPLVFLLASLIGLAKGYEVLQSLDSSSFLSPKQSEIEESSLESLSKSRIQGVWDPAHYTRLRCHLHPAAATFHPAAAAITPGCQKLYTRLPKALHLATATFHPAAAASTRMYCIRNSDAGWERRAFQLLWIYISGSSNSTHPEDFTAILHSAAVFS</sequence>
<evidence type="ECO:0000313" key="2">
    <source>
        <dbReference type="EMBL" id="CAN66513.1"/>
    </source>
</evidence>
<proteinExistence type="predicted"/>
<dbReference type="EMBL" id="AM486888">
    <property type="protein sequence ID" value="CAN66513.1"/>
    <property type="molecule type" value="Genomic_DNA"/>
</dbReference>
<feature type="signal peptide" evidence="1">
    <location>
        <begin position="1"/>
        <end position="22"/>
    </location>
</feature>
<gene>
    <name evidence="2" type="ORF">VITISV_004875</name>
</gene>
<accession>A5C9D9</accession>
<reference evidence="2" key="1">
    <citation type="journal article" date="2007" name="PLoS ONE">
        <title>The first genome sequence of an elite grapevine cultivar (Pinot noir Vitis vinifera L.): coping with a highly heterozygous genome.</title>
        <authorList>
            <person name="Velasco R."/>
            <person name="Zharkikh A."/>
            <person name="Troggio M."/>
            <person name="Cartwright D.A."/>
            <person name="Cestaro A."/>
            <person name="Pruss D."/>
            <person name="Pindo M."/>
            <person name="FitzGerald L.M."/>
            <person name="Vezzulli S."/>
            <person name="Reid J."/>
            <person name="Malacarne G."/>
            <person name="Iliev D."/>
            <person name="Coppola G."/>
            <person name="Wardell B."/>
            <person name="Micheletti D."/>
            <person name="Macalma T."/>
            <person name="Facci M."/>
            <person name="Mitchell J.T."/>
            <person name="Perazzolli M."/>
            <person name="Eldredge G."/>
            <person name="Gatto P."/>
            <person name="Oyzerski R."/>
            <person name="Moretto M."/>
            <person name="Gutin N."/>
            <person name="Stefanini M."/>
            <person name="Chen Y."/>
            <person name="Segala C."/>
            <person name="Davenport C."/>
            <person name="Dematte L."/>
            <person name="Mraz A."/>
            <person name="Battilana J."/>
            <person name="Stormo K."/>
            <person name="Costa F."/>
            <person name="Tao Q."/>
            <person name="Si-Ammour A."/>
            <person name="Harkins T."/>
            <person name="Lackey A."/>
            <person name="Perbost C."/>
            <person name="Taillon B."/>
            <person name="Stella A."/>
            <person name="Solovyev V."/>
            <person name="Fawcett J.A."/>
            <person name="Sterck L."/>
            <person name="Vandepoele K."/>
            <person name="Grando S.M."/>
            <person name="Toppo S."/>
            <person name="Moser C."/>
            <person name="Lanchbury J."/>
            <person name="Bogden R."/>
            <person name="Skolnick M."/>
            <person name="Sgaramella V."/>
            <person name="Bhatnagar S.K."/>
            <person name="Fontana P."/>
            <person name="Gutin A."/>
            <person name="Van de Peer Y."/>
            <person name="Salamini F."/>
            <person name="Viola R."/>
        </authorList>
    </citation>
    <scope>NUCLEOTIDE SEQUENCE</scope>
</reference>
<dbReference type="AlphaFoldDB" id="A5C9D9"/>